<sequence>MRAAVLAAHGDPPRLVRRPEPPPGAGEVLVGVTAAPVTPLDLLCAGGTSYFGAPALPYVPGVQGVGVVLEGPGALPGARVWFASSAGMAPGDGSLAERARCRVEDVVPLDPGCPDPLVAALGLSAVAAWEVLEGRAGLVPGETVLVLGAGGVVGQVAVQAARLLGAGRVVAAARSARARDAAVAAGADVVVPLTAGERAEELTEALGAACPGGVDVVVDPLAGVPGTAAAAVLSEGGRLVNLGSSAGPALSVGSAALRSHSAAVLGYTNAALSARRRAGVLATVLEHAAAGRLTVRHEVHPLTACAEAWARVADGSADGRVVLVP</sequence>
<dbReference type="Gene3D" id="3.40.50.720">
    <property type="entry name" value="NAD(P)-binding Rossmann-like Domain"/>
    <property type="match status" value="1"/>
</dbReference>
<dbReference type="InterPro" id="IPR036291">
    <property type="entry name" value="NAD(P)-bd_dom_sf"/>
</dbReference>
<dbReference type="InterPro" id="IPR013154">
    <property type="entry name" value="ADH-like_N"/>
</dbReference>
<name>A0A7G9R125_9MICO</name>
<dbReference type="GO" id="GO:0016491">
    <property type="term" value="F:oxidoreductase activity"/>
    <property type="evidence" value="ECO:0007669"/>
    <property type="project" value="InterPro"/>
</dbReference>
<evidence type="ECO:0000313" key="3">
    <source>
        <dbReference type="EMBL" id="QNN49300.1"/>
    </source>
</evidence>
<dbReference type="PANTHER" id="PTHR43677">
    <property type="entry name" value="SHORT-CHAIN DEHYDROGENASE/REDUCTASE"/>
    <property type="match status" value="1"/>
</dbReference>
<dbReference type="KEGG" id="pei:H9L10_14000"/>
<accession>A0A7G9R125</accession>
<dbReference type="InterPro" id="IPR051397">
    <property type="entry name" value="Zn-ADH-like_protein"/>
</dbReference>
<dbReference type="SMART" id="SM00829">
    <property type="entry name" value="PKS_ER"/>
    <property type="match status" value="1"/>
</dbReference>
<dbReference type="PANTHER" id="PTHR43677:SF4">
    <property type="entry name" value="QUINONE OXIDOREDUCTASE-LIKE PROTEIN 2"/>
    <property type="match status" value="1"/>
</dbReference>
<dbReference type="AlphaFoldDB" id="A0A7G9R125"/>
<dbReference type="Gene3D" id="3.90.180.10">
    <property type="entry name" value="Medium-chain alcohol dehydrogenases, catalytic domain"/>
    <property type="match status" value="1"/>
</dbReference>
<dbReference type="InterPro" id="IPR013149">
    <property type="entry name" value="ADH-like_C"/>
</dbReference>
<reference evidence="3 4" key="1">
    <citation type="submission" date="2020-08" db="EMBL/GenBank/DDBJ databases">
        <title>Genome sequence of Phycicoccus endophyticus JCM 31784T.</title>
        <authorList>
            <person name="Hyun D.-W."/>
            <person name="Bae J.-W."/>
        </authorList>
    </citation>
    <scope>NUCLEOTIDE SEQUENCE [LARGE SCALE GENOMIC DNA]</scope>
    <source>
        <strain evidence="3 4">JCM 31784</strain>
    </source>
</reference>
<proteinExistence type="predicted"/>
<dbReference type="EMBL" id="CP060712">
    <property type="protein sequence ID" value="QNN49300.1"/>
    <property type="molecule type" value="Genomic_DNA"/>
</dbReference>
<evidence type="ECO:0000259" key="2">
    <source>
        <dbReference type="SMART" id="SM00829"/>
    </source>
</evidence>
<dbReference type="SUPFAM" id="SSF51735">
    <property type="entry name" value="NAD(P)-binding Rossmann-fold domains"/>
    <property type="match status" value="1"/>
</dbReference>
<dbReference type="Pfam" id="PF00107">
    <property type="entry name" value="ADH_zinc_N"/>
    <property type="match status" value="1"/>
</dbReference>
<organism evidence="3 4">
    <name type="scientific">Phycicoccus endophyticus</name>
    <dbReference type="NCBI Taxonomy" id="1690220"/>
    <lineage>
        <taxon>Bacteria</taxon>
        <taxon>Bacillati</taxon>
        <taxon>Actinomycetota</taxon>
        <taxon>Actinomycetes</taxon>
        <taxon>Micrococcales</taxon>
        <taxon>Intrasporangiaceae</taxon>
        <taxon>Phycicoccus</taxon>
    </lineage>
</organism>
<gene>
    <name evidence="3" type="ORF">H9L10_14000</name>
</gene>
<feature type="domain" description="Enoyl reductase (ER)" evidence="2">
    <location>
        <begin position="10"/>
        <end position="323"/>
    </location>
</feature>
<dbReference type="Proteomes" id="UP000515976">
    <property type="component" value="Chromosome"/>
</dbReference>
<evidence type="ECO:0000256" key="1">
    <source>
        <dbReference type="SAM" id="MobiDB-lite"/>
    </source>
</evidence>
<feature type="region of interest" description="Disordered" evidence="1">
    <location>
        <begin position="1"/>
        <end position="22"/>
    </location>
</feature>
<dbReference type="RefSeq" id="WP_166104225.1">
    <property type="nucleotide sequence ID" value="NZ_BMMY01000012.1"/>
</dbReference>
<evidence type="ECO:0000313" key="4">
    <source>
        <dbReference type="Proteomes" id="UP000515976"/>
    </source>
</evidence>
<feature type="compositionally biased region" description="Basic and acidic residues" evidence="1">
    <location>
        <begin position="11"/>
        <end position="20"/>
    </location>
</feature>
<dbReference type="InterPro" id="IPR020843">
    <property type="entry name" value="ER"/>
</dbReference>
<dbReference type="InterPro" id="IPR011032">
    <property type="entry name" value="GroES-like_sf"/>
</dbReference>
<protein>
    <submittedName>
        <fullName evidence="3">Zinc-binding dehydrogenase</fullName>
    </submittedName>
</protein>
<dbReference type="SUPFAM" id="SSF50129">
    <property type="entry name" value="GroES-like"/>
    <property type="match status" value="1"/>
</dbReference>
<dbReference type="Pfam" id="PF08240">
    <property type="entry name" value="ADH_N"/>
    <property type="match status" value="1"/>
</dbReference>
<keyword evidence="4" id="KW-1185">Reference proteome</keyword>